<reference evidence="1 2" key="1">
    <citation type="submission" date="2019-09" db="EMBL/GenBank/DDBJ databases">
        <title>Paraburkholderia podalyriae sp. nov., A South African Podalyria-associated rhizobium.</title>
        <authorList>
            <person name="Mavima L."/>
            <person name="Beukes C.W."/>
            <person name="Palmer M."/>
            <person name="De Meyer S.E."/>
            <person name="James E.K."/>
            <person name="Maluk M."/>
            <person name="Avontuur J.R."/>
            <person name="Chan W.Y."/>
            <person name="Venter S.N."/>
            <person name="Steenkamp E.T."/>
        </authorList>
    </citation>
    <scope>NUCLEOTIDE SEQUENCE [LARGE SCALE GENOMIC DNA]</scope>
    <source>
        <strain evidence="1 2">WC7.3b</strain>
    </source>
</reference>
<protein>
    <submittedName>
        <fullName evidence="1">RidA family protein</fullName>
    </submittedName>
</protein>
<dbReference type="EMBL" id="VZQQ01000036">
    <property type="protein sequence ID" value="MBC8750618.1"/>
    <property type="molecule type" value="Genomic_DNA"/>
</dbReference>
<dbReference type="RefSeq" id="WP_187637562.1">
    <property type="nucleotide sequence ID" value="NZ_VZQQ01000036.1"/>
</dbReference>
<evidence type="ECO:0000313" key="2">
    <source>
        <dbReference type="Proteomes" id="UP000736373"/>
    </source>
</evidence>
<name>A0ABR7PWI7_9BURK</name>
<sequence length="137" mass="14602">MTTSTRRQSIVPPPFQSFYDAYHFSPATRVGDTIWISGQVGIGPDMKAGEGMQAQARIAFESLKAVLETAGGTLADVVELTTFHTDLRGAIEAFSAVKDAYFPTRYPSWTAVGVTQLALAELCIEIRAVAVAGCGEG</sequence>
<dbReference type="InterPro" id="IPR038743">
    <property type="entry name" value="YjgH-like"/>
</dbReference>
<organism evidence="1 2">
    <name type="scientific">Paraburkholderia podalyriae</name>
    <dbReference type="NCBI Taxonomy" id="1938811"/>
    <lineage>
        <taxon>Bacteria</taxon>
        <taxon>Pseudomonadati</taxon>
        <taxon>Pseudomonadota</taxon>
        <taxon>Betaproteobacteria</taxon>
        <taxon>Burkholderiales</taxon>
        <taxon>Burkholderiaceae</taxon>
        <taxon>Paraburkholderia</taxon>
    </lineage>
</organism>
<dbReference type="Pfam" id="PF01042">
    <property type="entry name" value="Ribonuc_L-PSP"/>
    <property type="match status" value="1"/>
</dbReference>
<dbReference type="SUPFAM" id="SSF55298">
    <property type="entry name" value="YjgF-like"/>
    <property type="match status" value="1"/>
</dbReference>
<gene>
    <name evidence="1" type="ORF">F6X42_29755</name>
</gene>
<dbReference type="PANTHER" id="PTHR11803">
    <property type="entry name" value="2-IMINOBUTANOATE/2-IMINOPROPANOATE DEAMINASE RIDA"/>
    <property type="match status" value="1"/>
</dbReference>
<dbReference type="InterPro" id="IPR035959">
    <property type="entry name" value="RutC-like_sf"/>
</dbReference>
<evidence type="ECO:0000313" key="1">
    <source>
        <dbReference type="EMBL" id="MBC8750618.1"/>
    </source>
</evidence>
<keyword evidence="2" id="KW-1185">Reference proteome</keyword>
<proteinExistence type="predicted"/>
<dbReference type="InterPro" id="IPR006175">
    <property type="entry name" value="YjgF/YER057c/UK114"/>
</dbReference>
<dbReference type="PANTHER" id="PTHR11803:SF44">
    <property type="entry name" value="RUTC FAMILY PROTEIN YJGH"/>
    <property type="match status" value="1"/>
</dbReference>
<dbReference type="Gene3D" id="3.30.1330.40">
    <property type="entry name" value="RutC-like"/>
    <property type="match status" value="1"/>
</dbReference>
<accession>A0ABR7PWI7</accession>
<comment type="caution">
    <text evidence="1">The sequence shown here is derived from an EMBL/GenBank/DDBJ whole genome shotgun (WGS) entry which is preliminary data.</text>
</comment>
<dbReference type="Proteomes" id="UP000736373">
    <property type="component" value="Unassembled WGS sequence"/>
</dbReference>
<dbReference type="CDD" id="cd02198">
    <property type="entry name" value="YjgH_like"/>
    <property type="match status" value="1"/>
</dbReference>